<protein>
    <recommendedName>
        <fullName evidence="3">DUF1841 domain-containing protein</fullName>
    </recommendedName>
</protein>
<dbReference type="InterPro" id="IPR014993">
    <property type="entry name" value="DUF1841"/>
</dbReference>
<dbReference type="STRING" id="1498499.EP47_03675"/>
<gene>
    <name evidence="1" type="ORF">EP47_03675</name>
</gene>
<dbReference type="OrthoDB" id="9789432at2"/>
<sequence length="141" mass="16893">MFYGDTIQETRQLFFTSWDKYQNKKPLSPLEKEIAQVILDHPEYHKIMEQNHMFHEYTYYPELGETNPFLHMGLHLAIREQITTNRPIGIQVVYTNLLEKHKDPLAVEHLIMEQLAECLWLSQKNNMPPDENHYLNTLRNL</sequence>
<dbReference type="EMBL" id="JNCF01000006">
    <property type="protein sequence ID" value="KGP64033.1"/>
    <property type="molecule type" value="Genomic_DNA"/>
</dbReference>
<organism evidence="1 2">
    <name type="scientific">Legionella norrlandica</name>
    <dbReference type="NCBI Taxonomy" id="1498499"/>
    <lineage>
        <taxon>Bacteria</taxon>
        <taxon>Pseudomonadati</taxon>
        <taxon>Pseudomonadota</taxon>
        <taxon>Gammaproteobacteria</taxon>
        <taxon>Legionellales</taxon>
        <taxon>Legionellaceae</taxon>
        <taxon>Legionella</taxon>
    </lineage>
</organism>
<comment type="caution">
    <text evidence="1">The sequence shown here is derived from an EMBL/GenBank/DDBJ whole genome shotgun (WGS) entry which is preliminary data.</text>
</comment>
<accession>A0A0A2T9D9</accession>
<evidence type="ECO:0000313" key="2">
    <source>
        <dbReference type="Proteomes" id="UP000054422"/>
    </source>
</evidence>
<dbReference type="RefSeq" id="WP_035887411.1">
    <property type="nucleotide sequence ID" value="NZ_JNCF01000006.1"/>
</dbReference>
<dbReference type="Proteomes" id="UP000054422">
    <property type="component" value="Unassembled WGS sequence"/>
</dbReference>
<reference evidence="1 2" key="1">
    <citation type="submission" date="2014-05" db="EMBL/GenBank/DDBJ databases">
        <authorList>
            <person name="Rizzardi K."/>
            <person name="Winiecka-Krusnell J."/>
            <person name="Ramliden M."/>
            <person name="Alm E."/>
            <person name="Andersson S."/>
            <person name="Byfors S."/>
        </authorList>
    </citation>
    <scope>NUCLEOTIDE SEQUENCE [LARGE SCALE GENOMIC DNA]</scope>
    <source>
        <strain evidence="1 2">LEGN</strain>
    </source>
</reference>
<keyword evidence="2" id="KW-1185">Reference proteome</keyword>
<evidence type="ECO:0008006" key="3">
    <source>
        <dbReference type="Google" id="ProtNLM"/>
    </source>
</evidence>
<proteinExistence type="predicted"/>
<name>A0A0A2T9D9_9GAMM</name>
<dbReference type="AlphaFoldDB" id="A0A0A2T9D9"/>
<dbReference type="Pfam" id="PF08897">
    <property type="entry name" value="DUF1841"/>
    <property type="match status" value="1"/>
</dbReference>
<evidence type="ECO:0000313" key="1">
    <source>
        <dbReference type="EMBL" id="KGP64033.1"/>
    </source>
</evidence>